<name>A0A8H6T3B6_9AGAR</name>
<dbReference type="AlphaFoldDB" id="A0A8H6T3B6"/>
<keyword evidence="2" id="KW-0472">Membrane</keyword>
<organism evidence="3 4">
    <name type="scientific">Mycena indigotica</name>
    <dbReference type="NCBI Taxonomy" id="2126181"/>
    <lineage>
        <taxon>Eukaryota</taxon>
        <taxon>Fungi</taxon>
        <taxon>Dikarya</taxon>
        <taxon>Basidiomycota</taxon>
        <taxon>Agaricomycotina</taxon>
        <taxon>Agaricomycetes</taxon>
        <taxon>Agaricomycetidae</taxon>
        <taxon>Agaricales</taxon>
        <taxon>Marasmiineae</taxon>
        <taxon>Mycenaceae</taxon>
        <taxon>Mycena</taxon>
    </lineage>
</organism>
<feature type="transmembrane region" description="Helical" evidence="2">
    <location>
        <begin position="173"/>
        <end position="196"/>
    </location>
</feature>
<dbReference type="Proteomes" id="UP000636479">
    <property type="component" value="Unassembled WGS sequence"/>
</dbReference>
<dbReference type="EMBL" id="JACAZF010000003">
    <property type="protein sequence ID" value="KAF7310281.1"/>
    <property type="molecule type" value="Genomic_DNA"/>
</dbReference>
<evidence type="ECO:0000256" key="2">
    <source>
        <dbReference type="SAM" id="Phobius"/>
    </source>
</evidence>
<accession>A0A8H6T3B6</accession>
<gene>
    <name evidence="3" type="ORF">MIND_00402100</name>
</gene>
<comment type="caution">
    <text evidence="3">The sequence shown here is derived from an EMBL/GenBank/DDBJ whole genome shotgun (WGS) entry which is preliminary data.</text>
</comment>
<keyword evidence="2" id="KW-1133">Transmembrane helix</keyword>
<evidence type="ECO:0000313" key="3">
    <source>
        <dbReference type="EMBL" id="KAF7310281.1"/>
    </source>
</evidence>
<reference evidence="3" key="1">
    <citation type="submission" date="2020-05" db="EMBL/GenBank/DDBJ databases">
        <title>Mycena genomes resolve the evolution of fungal bioluminescence.</title>
        <authorList>
            <person name="Tsai I.J."/>
        </authorList>
    </citation>
    <scope>NUCLEOTIDE SEQUENCE</scope>
    <source>
        <strain evidence="3">171206Taipei</strain>
    </source>
</reference>
<keyword evidence="4" id="KW-1185">Reference proteome</keyword>
<evidence type="ECO:0000313" key="4">
    <source>
        <dbReference type="Proteomes" id="UP000636479"/>
    </source>
</evidence>
<evidence type="ECO:0000256" key="1">
    <source>
        <dbReference type="SAM" id="MobiDB-lite"/>
    </source>
</evidence>
<sequence>MSGLNCSSLANADAQGPCDVANNFCYDLPIQYGASIAASTTHCECSTLAFFLCSACDVCAGQAASPGPAWGVYSESKSCSADTPPTLPPIKNGTVAVPSWAMRMASATPTASVFDLQAALDLAKASTIATSSADSSRSPSSQASTTASSTHRLPPTSSSSDISQAHHRGARQAAIIAGAIVAVLVAVAIIGAYLCWRRKSMRAVRSQLSARPWLAGAERGHEERSPAELKRGMRSLSSVGSDMQTRGPAPAGDAILRQQVQSVQEELQLQRDELRHFRAATQPPPSYVSGAAQLHGY</sequence>
<dbReference type="GeneID" id="59343362"/>
<dbReference type="OrthoDB" id="3066191at2759"/>
<keyword evidence="2" id="KW-0812">Transmembrane</keyword>
<dbReference type="RefSeq" id="XP_037223731.1">
    <property type="nucleotide sequence ID" value="XM_037360846.1"/>
</dbReference>
<proteinExistence type="predicted"/>
<feature type="region of interest" description="Disordered" evidence="1">
    <location>
        <begin position="131"/>
        <end position="165"/>
    </location>
</feature>
<feature type="compositionally biased region" description="Low complexity" evidence="1">
    <location>
        <begin position="131"/>
        <end position="150"/>
    </location>
</feature>
<protein>
    <submittedName>
        <fullName evidence="3">Uncharacterized protein</fullName>
    </submittedName>
</protein>